<evidence type="ECO:0000313" key="9">
    <source>
        <dbReference type="Proteomes" id="UP000572051"/>
    </source>
</evidence>
<evidence type="ECO:0000256" key="5">
    <source>
        <dbReference type="ARBA" id="ARBA00023136"/>
    </source>
</evidence>
<feature type="transmembrane region" description="Helical" evidence="6">
    <location>
        <begin position="139"/>
        <end position="162"/>
    </location>
</feature>
<organism evidence="8 9">
    <name type="scientific">Nocardiopsis aegyptia</name>
    <dbReference type="NCBI Taxonomy" id="220378"/>
    <lineage>
        <taxon>Bacteria</taxon>
        <taxon>Bacillati</taxon>
        <taxon>Actinomycetota</taxon>
        <taxon>Actinomycetes</taxon>
        <taxon>Streptosporangiales</taxon>
        <taxon>Nocardiopsidaceae</taxon>
        <taxon>Nocardiopsis</taxon>
    </lineage>
</organism>
<feature type="transmembrane region" description="Helical" evidence="6">
    <location>
        <begin position="312"/>
        <end position="330"/>
    </location>
</feature>
<keyword evidence="9" id="KW-1185">Reference proteome</keyword>
<dbReference type="Pfam" id="PF07690">
    <property type="entry name" value="MFS_1"/>
    <property type="match status" value="1"/>
</dbReference>
<evidence type="ECO:0000313" key="8">
    <source>
        <dbReference type="EMBL" id="NYJ32575.1"/>
    </source>
</evidence>
<feature type="transmembrane region" description="Helical" evidence="6">
    <location>
        <begin position="168"/>
        <end position="190"/>
    </location>
</feature>
<feature type="transmembrane region" description="Helical" evidence="6">
    <location>
        <begin position="278"/>
        <end position="300"/>
    </location>
</feature>
<evidence type="ECO:0000256" key="6">
    <source>
        <dbReference type="SAM" id="Phobius"/>
    </source>
</evidence>
<dbReference type="PANTHER" id="PTHR42718:SF9">
    <property type="entry name" value="MAJOR FACILITATOR SUPERFAMILY MULTIDRUG TRANSPORTER MFSC"/>
    <property type="match status" value="1"/>
</dbReference>
<feature type="transmembrane region" description="Helical" evidence="6">
    <location>
        <begin position="434"/>
        <end position="455"/>
    </location>
</feature>
<comment type="subcellular location">
    <subcellularLocation>
        <location evidence="1">Cell membrane</location>
        <topology evidence="1">Multi-pass membrane protein</topology>
    </subcellularLocation>
</comment>
<dbReference type="SUPFAM" id="SSF103473">
    <property type="entry name" value="MFS general substrate transporter"/>
    <property type="match status" value="1"/>
</dbReference>
<feature type="transmembrane region" description="Helical" evidence="6">
    <location>
        <begin position="79"/>
        <end position="97"/>
    </location>
</feature>
<evidence type="ECO:0000256" key="1">
    <source>
        <dbReference type="ARBA" id="ARBA00004651"/>
    </source>
</evidence>
<evidence type="ECO:0000259" key="7">
    <source>
        <dbReference type="PROSITE" id="PS50850"/>
    </source>
</evidence>
<dbReference type="InterPro" id="IPR011701">
    <property type="entry name" value="MFS"/>
</dbReference>
<dbReference type="Proteomes" id="UP000572051">
    <property type="component" value="Unassembled WGS sequence"/>
</dbReference>
<keyword evidence="5 6" id="KW-0472">Membrane</keyword>
<sequence length="464" mass="47339">MSPSPADGFGPRFAVPVLLGPALNSVNTTMIAVALVPIARATGTSPSDVILLVAGLYLASAVAQPAMGGLVDRYGPRRLYVAGMALAGLAGLVPLAFPTFAGALASRVAIGIGTSAAYPAVMAAIRNRSARSGREAPRGLFAGVSVSGLVSAAVGPVLGGVLVEGLGWQAIFVVNAPYAAVAMAAALLGLPSDRTHVPPAGSDERDRRPRLPDVPGLVLFAVGIGAALVFTLDPRPDRFWLLLVAVAGTTALLLWEWRHPRPFVDVRMLAAHPALVRTYARHFLVYLCTYLVIYGITPWLQSAAGYTADAAGWMQLPAVVLAGTAAGLASRSRGVRLPLVVAASVLVTGGLLLTVTTAAAPVWVLLAVIGLFGPPQGLTAVSNQVAVYGQAPEGRMGSVAGLSRTAVQVAAIAASGIIGPVFGPVPDDGGLHAIGWIIAALAGAALLLAALDPALRRLSRPPRE</sequence>
<keyword evidence="4 6" id="KW-1133">Transmembrane helix</keyword>
<feature type="domain" description="Major facilitator superfamily (MFS) profile" evidence="7">
    <location>
        <begin position="13"/>
        <end position="457"/>
    </location>
</feature>
<feature type="transmembrane region" description="Helical" evidence="6">
    <location>
        <begin position="49"/>
        <end position="67"/>
    </location>
</feature>
<evidence type="ECO:0000256" key="3">
    <source>
        <dbReference type="ARBA" id="ARBA00022692"/>
    </source>
</evidence>
<dbReference type="GO" id="GO:0005886">
    <property type="term" value="C:plasma membrane"/>
    <property type="evidence" value="ECO:0007669"/>
    <property type="project" value="UniProtKB-SubCell"/>
</dbReference>
<dbReference type="RefSeq" id="WP_179820464.1">
    <property type="nucleotide sequence ID" value="NZ_JACCFS010000001.1"/>
</dbReference>
<dbReference type="PANTHER" id="PTHR42718">
    <property type="entry name" value="MAJOR FACILITATOR SUPERFAMILY MULTIDRUG TRANSPORTER MFSC"/>
    <property type="match status" value="1"/>
</dbReference>
<keyword evidence="3 6" id="KW-0812">Transmembrane</keyword>
<evidence type="ECO:0000256" key="2">
    <source>
        <dbReference type="ARBA" id="ARBA00022448"/>
    </source>
</evidence>
<name>A0A7Z0EJX1_9ACTN</name>
<comment type="caution">
    <text evidence="8">The sequence shown here is derived from an EMBL/GenBank/DDBJ whole genome shotgun (WGS) entry which is preliminary data.</text>
</comment>
<gene>
    <name evidence="8" type="ORF">HNR10_000456</name>
</gene>
<dbReference type="EMBL" id="JACCFS010000001">
    <property type="protein sequence ID" value="NYJ32575.1"/>
    <property type="molecule type" value="Genomic_DNA"/>
</dbReference>
<dbReference type="PROSITE" id="PS50850">
    <property type="entry name" value="MFS"/>
    <property type="match status" value="1"/>
</dbReference>
<feature type="transmembrane region" description="Helical" evidence="6">
    <location>
        <begin position="362"/>
        <end position="381"/>
    </location>
</feature>
<protein>
    <submittedName>
        <fullName evidence="8">MFS family permease</fullName>
    </submittedName>
</protein>
<feature type="transmembrane region" description="Helical" evidence="6">
    <location>
        <begin position="238"/>
        <end position="257"/>
    </location>
</feature>
<dbReference type="Gene3D" id="1.20.1250.20">
    <property type="entry name" value="MFS general substrate transporter like domains"/>
    <property type="match status" value="1"/>
</dbReference>
<dbReference type="InterPro" id="IPR036259">
    <property type="entry name" value="MFS_trans_sf"/>
</dbReference>
<reference evidence="8 9" key="1">
    <citation type="submission" date="2020-07" db="EMBL/GenBank/DDBJ databases">
        <title>Sequencing the genomes of 1000 actinobacteria strains.</title>
        <authorList>
            <person name="Klenk H.-P."/>
        </authorList>
    </citation>
    <scope>NUCLEOTIDE SEQUENCE [LARGE SCALE GENOMIC DNA]</scope>
    <source>
        <strain evidence="8 9">DSM 44442</strain>
    </source>
</reference>
<accession>A0A7Z0EJX1</accession>
<feature type="transmembrane region" description="Helical" evidence="6">
    <location>
        <begin position="211"/>
        <end position="232"/>
    </location>
</feature>
<evidence type="ECO:0000256" key="4">
    <source>
        <dbReference type="ARBA" id="ARBA00022989"/>
    </source>
</evidence>
<dbReference type="AlphaFoldDB" id="A0A7Z0EJX1"/>
<proteinExistence type="predicted"/>
<feature type="transmembrane region" description="Helical" evidence="6">
    <location>
        <begin position="337"/>
        <end position="356"/>
    </location>
</feature>
<dbReference type="InterPro" id="IPR020846">
    <property type="entry name" value="MFS_dom"/>
</dbReference>
<dbReference type="GO" id="GO:0022857">
    <property type="term" value="F:transmembrane transporter activity"/>
    <property type="evidence" value="ECO:0007669"/>
    <property type="project" value="InterPro"/>
</dbReference>
<feature type="transmembrane region" description="Helical" evidence="6">
    <location>
        <begin position="109"/>
        <end position="127"/>
    </location>
</feature>
<keyword evidence="2" id="KW-0813">Transport</keyword>
<feature type="transmembrane region" description="Helical" evidence="6">
    <location>
        <begin position="402"/>
        <end position="422"/>
    </location>
</feature>